<keyword evidence="2" id="KW-1185">Reference proteome</keyword>
<evidence type="ECO:0000313" key="2">
    <source>
        <dbReference type="Proteomes" id="UP000005408"/>
    </source>
</evidence>
<reference evidence="1" key="1">
    <citation type="submission" date="2022-08" db="UniProtKB">
        <authorList>
            <consortium name="EnsemblMetazoa"/>
        </authorList>
    </citation>
    <scope>IDENTIFICATION</scope>
    <source>
        <strain evidence="1">05x7-T-G4-1.051#20</strain>
    </source>
</reference>
<dbReference type="AlphaFoldDB" id="A0A8W8M3U1"/>
<dbReference type="EnsemblMetazoa" id="G31536.1">
    <property type="protein sequence ID" value="G31536.1:cds"/>
    <property type="gene ID" value="G31536"/>
</dbReference>
<dbReference type="Proteomes" id="UP000005408">
    <property type="component" value="Unassembled WGS sequence"/>
</dbReference>
<name>A0A8W8M3U1_MAGGI</name>
<sequence length="86" mass="9707">CYPKRDCCTSGNEMETRSVAHDPINGGSERSKAETCDGKSLSSCNCLQDGFRAFKVWIYCDFCGFKLINLELPQCCSCKRYNKCNK</sequence>
<evidence type="ECO:0000313" key="1">
    <source>
        <dbReference type="EnsemblMetazoa" id="G31536.1:cds"/>
    </source>
</evidence>
<proteinExistence type="predicted"/>
<protein>
    <submittedName>
        <fullName evidence="1">Uncharacterized protein</fullName>
    </submittedName>
</protein>
<organism evidence="1 2">
    <name type="scientific">Magallana gigas</name>
    <name type="common">Pacific oyster</name>
    <name type="synonym">Crassostrea gigas</name>
    <dbReference type="NCBI Taxonomy" id="29159"/>
    <lineage>
        <taxon>Eukaryota</taxon>
        <taxon>Metazoa</taxon>
        <taxon>Spiralia</taxon>
        <taxon>Lophotrochozoa</taxon>
        <taxon>Mollusca</taxon>
        <taxon>Bivalvia</taxon>
        <taxon>Autobranchia</taxon>
        <taxon>Pteriomorphia</taxon>
        <taxon>Ostreida</taxon>
        <taxon>Ostreoidea</taxon>
        <taxon>Ostreidae</taxon>
        <taxon>Magallana</taxon>
    </lineage>
</organism>
<accession>A0A8W8M3U1</accession>